<dbReference type="STRING" id="1121338.CLTEP_19980"/>
<dbReference type="Pfam" id="PF18937">
    <property type="entry name" value="DUF5685"/>
    <property type="match status" value="1"/>
</dbReference>
<evidence type="ECO:0000313" key="2">
    <source>
        <dbReference type="Proteomes" id="UP000075531"/>
    </source>
</evidence>
<dbReference type="AlphaFoldDB" id="A0A151B2R0"/>
<comment type="caution">
    <text evidence="1">The sequence shown here is derived from an EMBL/GenBank/DDBJ whole genome shotgun (WGS) entry which is preliminary data.</text>
</comment>
<proteinExistence type="predicted"/>
<dbReference type="Proteomes" id="UP000075531">
    <property type="component" value="Unassembled WGS sequence"/>
</dbReference>
<keyword evidence="2" id="KW-1185">Reference proteome</keyword>
<accession>A0A151B2R0</accession>
<name>A0A151B2R0_9CLOT</name>
<dbReference type="RefSeq" id="WP_066826252.1">
    <property type="nucleotide sequence ID" value="NZ_LTBA01000027.1"/>
</dbReference>
<protein>
    <submittedName>
        <fullName evidence="1">Uncharacterized protein</fullName>
    </submittedName>
</protein>
<dbReference type="OrthoDB" id="1722540at2"/>
<dbReference type="EMBL" id="LTBA01000027">
    <property type="protein sequence ID" value="KYH34052.1"/>
    <property type="molecule type" value="Genomic_DNA"/>
</dbReference>
<evidence type="ECO:0000313" key="1">
    <source>
        <dbReference type="EMBL" id="KYH34052.1"/>
    </source>
</evidence>
<dbReference type="InterPro" id="IPR043740">
    <property type="entry name" value="DUF5685"/>
</dbReference>
<dbReference type="PATRIC" id="fig|1121338.3.peg.2078"/>
<sequence length="293" mass="34438">MFGYVTPCVMELKVKDYEKFRAYYCGLCISIKKNFGNIPRISLNYDMTFLAVLLDGLSDSKCNFNKNHCIVHPLKKRLMIHNNECLDYASFCNVILAYYKLLDDVQDDNSLKSKLFSRILNRYIHKNNYTYLNNIAHNVKNKLYELNNIESNPKDKSLDEISHVFADLTGFIISHYYKDSEFSETLYWLGYNIGKWIYIIDAWDDLEKDMQSNKFNPINSILNTKNLSYTEFFYATKSRIDFILTTCARLALENLNELPIKKNGDILYNILQYGLMEKMDNVFKRSGNNERSL</sequence>
<reference evidence="1 2" key="1">
    <citation type="submission" date="2016-02" db="EMBL/GenBank/DDBJ databases">
        <title>Genome sequence of Clostridium tepidiprofundi DSM 19306.</title>
        <authorList>
            <person name="Poehlein A."/>
            <person name="Daniel R."/>
        </authorList>
    </citation>
    <scope>NUCLEOTIDE SEQUENCE [LARGE SCALE GENOMIC DNA]</scope>
    <source>
        <strain evidence="1 2">DSM 19306</strain>
    </source>
</reference>
<gene>
    <name evidence="1" type="ORF">CLTEP_19980</name>
</gene>
<organism evidence="1 2">
    <name type="scientific">Clostridium tepidiprofundi DSM 19306</name>
    <dbReference type="NCBI Taxonomy" id="1121338"/>
    <lineage>
        <taxon>Bacteria</taxon>
        <taxon>Bacillati</taxon>
        <taxon>Bacillota</taxon>
        <taxon>Clostridia</taxon>
        <taxon>Eubacteriales</taxon>
        <taxon>Clostridiaceae</taxon>
        <taxon>Clostridium</taxon>
    </lineage>
</organism>